<evidence type="ECO:0000256" key="1">
    <source>
        <dbReference type="ARBA" id="ARBA00004613"/>
    </source>
</evidence>
<comment type="subcellular location">
    <subcellularLocation>
        <location evidence="1">Secreted</location>
    </subcellularLocation>
</comment>
<dbReference type="GO" id="GO:0005737">
    <property type="term" value="C:cytoplasm"/>
    <property type="evidence" value="ECO:0007669"/>
    <property type="project" value="TreeGrafter"/>
</dbReference>
<proteinExistence type="predicted"/>
<gene>
    <name evidence="5" type="ORF">TTHERM_00248480</name>
</gene>
<dbReference type="InterPro" id="IPR002035">
    <property type="entry name" value="VWF_A"/>
</dbReference>
<dbReference type="SUPFAM" id="SSF53300">
    <property type="entry name" value="vWA-like"/>
    <property type="match status" value="1"/>
</dbReference>
<evidence type="ECO:0000256" key="3">
    <source>
        <dbReference type="ARBA" id="ARBA00022729"/>
    </source>
</evidence>
<keyword evidence="2" id="KW-0964">Secreted</keyword>
<dbReference type="InterPro" id="IPR036465">
    <property type="entry name" value="vWFA_dom_sf"/>
</dbReference>
<accession>Q245K0</accession>
<dbReference type="InterPro" id="IPR056861">
    <property type="entry name" value="HMCN1-like_VWA"/>
</dbReference>
<dbReference type="KEGG" id="tet:TTHERM_00248480"/>
<evidence type="ECO:0000259" key="4">
    <source>
        <dbReference type="PROSITE" id="PS50234"/>
    </source>
</evidence>
<evidence type="ECO:0000313" key="5">
    <source>
        <dbReference type="EMBL" id="EAS03632.2"/>
    </source>
</evidence>
<protein>
    <recommendedName>
        <fullName evidence="4">VWFA domain-containing protein</fullName>
    </recommendedName>
</protein>
<dbReference type="InParanoid" id="Q245K0"/>
<name>Q245K0_TETTS</name>
<dbReference type="RefSeq" id="XP_001023878.2">
    <property type="nucleotide sequence ID" value="XM_001023878.2"/>
</dbReference>
<dbReference type="GeneID" id="7824064"/>
<dbReference type="InterPro" id="IPR052969">
    <property type="entry name" value="Thr-specific_kinase-like"/>
</dbReference>
<dbReference type="GO" id="GO:0004674">
    <property type="term" value="F:protein serine/threonine kinase activity"/>
    <property type="evidence" value="ECO:0007669"/>
    <property type="project" value="TreeGrafter"/>
</dbReference>
<dbReference type="EMBL" id="GG662474">
    <property type="protein sequence ID" value="EAS03632.2"/>
    <property type="molecule type" value="Genomic_DNA"/>
</dbReference>
<feature type="domain" description="VWFA" evidence="4">
    <location>
        <begin position="41"/>
        <end position="215"/>
    </location>
</feature>
<dbReference type="OrthoDB" id="422053at2759"/>
<evidence type="ECO:0000313" key="6">
    <source>
        <dbReference type="Proteomes" id="UP000009168"/>
    </source>
</evidence>
<dbReference type="PROSITE" id="PS50234">
    <property type="entry name" value="VWFA"/>
    <property type="match status" value="1"/>
</dbReference>
<dbReference type="AlphaFoldDB" id="Q245K0"/>
<dbReference type="PANTHER" id="PTHR47763:SF1">
    <property type="entry name" value="DUF659 DOMAIN-CONTAINING PROTEIN"/>
    <property type="match status" value="1"/>
</dbReference>
<keyword evidence="6" id="KW-1185">Reference proteome</keyword>
<sequence>MGQAIQLAKNTESIQQGKTNFDINDFDLNDSDREDFDNYVDILFVLEKSGSMQAYIEQAKYTICKIVEKFKNKEYDLKFSLCTYIDHEPQSQILTDFTDLCSGQQIVKILHTVIATGGGDLPEAVMDGLRDGITKTSWRKTVIGKDEKSQRFLFHICDAPPHGEEYGYPSIDKQWSINGCPCGTKREDIKNLLQLHDIQYFLIKPNDYISKMEQLFKECFGDYYKDTINLCENVQQIDSKTKMWEGVLSNIEKNVS</sequence>
<dbReference type="Gene3D" id="3.40.50.410">
    <property type="entry name" value="von Willebrand factor, type A domain"/>
    <property type="match status" value="1"/>
</dbReference>
<dbReference type="CDD" id="cd00198">
    <property type="entry name" value="vWFA"/>
    <property type="match status" value="1"/>
</dbReference>
<dbReference type="HOGENOM" id="CLU_077832_0_0_1"/>
<dbReference type="Proteomes" id="UP000009168">
    <property type="component" value="Unassembled WGS sequence"/>
</dbReference>
<evidence type="ECO:0000256" key="2">
    <source>
        <dbReference type="ARBA" id="ARBA00022525"/>
    </source>
</evidence>
<reference evidence="6" key="1">
    <citation type="journal article" date="2006" name="PLoS Biol.">
        <title>Macronuclear genome sequence of the ciliate Tetrahymena thermophila, a model eukaryote.</title>
        <authorList>
            <person name="Eisen J.A."/>
            <person name="Coyne R.S."/>
            <person name="Wu M."/>
            <person name="Wu D."/>
            <person name="Thiagarajan M."/>
            <person name="Wortman J.R."/>
            <person name="Badger J.H."/>
            <person name="Ren Q."/>
            <person name="Amedeo P."/>
            <person name="Jones K.M."/>
            <person name="Tallon L.J."/>
            <person name="Delcher A.L."/>
            <person name="Salzberg S.L."/>
            <person name="Silva J.C."/>
            <person name="Haas B.J."/>
            <person name="Majoros W.H."/>
            <person name="Farzad M."/>
            <person name="Carlton J.M."/>
            <person name="Smith R.K. Jr."/>
            <person name="Garg J."/>
            <person name="Pearlman R.E."/>
            <person name="Karrer K.M."/>
            <person name="Sun L."/>
            <person name="Manning G."/>
            <person name="Elde N.C."/>
            <person name="Turkewitz A.P."/>
            <person name="Asai D.J."/>
            <person name="Wilkes D.E."/>
            <person name="Wang Y."/>
            <person name="Cai H."/>
            <person name="Collins K."/>
            <person name="Stewart B.A."/>
            <person name="Lee S.R."/>
            <person name="Wilamowska K."/>
            <person name="Weinberg Z."/>
            <person name="Ruzzo W.L."/>
            <person name="Wloga D."/>
            <person name="Gaertig J."/>
            <person name="Frankel J."/>
            <person name="Tsao C.-C."/>
            <person name="Gorovsky M.A."/>
            <person name="Keeling P.J."/>
            <person name="Waller R.F."/>
            <person name="Patron N.J."/>
            <person name="Cherry J.M."/>
            <person name="Stover N.A."/>
            <person name="Krieger C.J."/>
            <person name="del Toro C."/>
            <person name="Ryder H.F."/>
            <person name="Williamson S.C."/>
            <person name="Barbeau R.A."/>
            <person name="Hamilton E.P."/>
            <person name="Orias E."/>
        </authorList>
    </citation>
    <scope>NUCLEOTIDE SEQUENCE [LARGE SCALE GENOMIC DNA]</scope>
    <source>
        <strain evidence="6">SB210</strain>
    </source>
</reference>
<dbReference type="STRING" id="312017.Q245K0"/>
<organism evidence="5 6">
    <name type="scientific">Tetrahymena thermophila (strain SB210)</name>
    <dbReference type="NCBI Taxonomy" id="312017"/>
    <lineage>
        <taxon>Eukaryota</taxon>
        <taxon>Sar</taxon>
        <taxon>Alveolata</taxon>
        <taxon>Ciliophora</taxon>
        <taxon>Intramacronucleata</taxon>
        <taxon>Oligohymenophorea</taxon>
        <taxon>Hymenostomatida</taxon>
        <taxon>Tetrahymenina</taxon>
        <taxon>Tetrahymenidae</taxon>
        <taxon>Tetrahymena</taxon>
    </lineage>
</organism>
<dbReference type="Pfam" id="PF25106">
    <property type="entry name" value="VWA_4"/>
    <property type="match status" value="1"/>
</dbReference>
<keyword evidence="3" id="KW-0732">Signal</keyword>
<dbReference type="PANTHER" id="PTHR47763">
    <property type="entry name" value="ALPHA-PROTEIN KINASE VWKA"/>
    <property type="match status" value="1"/>
</dbReference>